<keyword evidence="2" id="KW-1185">Reference proteome</keyword>
<dbReference type="RefSeq" id="WP_238803720.1">
    <property type="nucleotide sequence ID" value="NZ_CAKLPY010000001.1"/>
</dbReference>
<dbReference type="Proteomes" id="UP000837932">
    <property type="component" value="Unassembled WGS sequence"/>
</dbReference>
<gene>
    <name evidence="1" type="ORF">EMA8858_00062</name>
</gene>
<protein>
    <recommendedName>
        <fullName evidence="3">Restriction endonuclease</fullName>
    </recommendedName>
</protein>
<organism evidence="1 2">
    <name type="scientific">Emticicia aquatica</name>
    <dbReference type="NCBI Taxonomy" id="1681835"/>
    <lineage>
        <taxon>Bacteria</taxon>
        <taxon>Pseudomonadati</taxon>
        <taxon>Bacteroidota</taxon>
        <taxon>Cytophagia</taxon>
        <taxon>Cytophagales</taxon>
        <taxon>Leadbetterellaceae</taxon>
        <taxon>Emticicia</taxon>
    </lineage>
</organism>
<evidence type="ECO:0008006" key="3">
    <source>
        <dbReference type="Google" id="ProtNLM"/>
    </source>
</evidence>
<evidence type="ECO:0000313" key="1">
    <source>
        <dbReference type="EMBL" id="CAH0993957.1"/>
    </source>
</evidence>
<name>A0ABM9AJR7_9BACT</name>
<evidence type="ECO:0000313" key="2">
    <source>
        <dbReference type="Proteomes" id="UP000837932"/>
    </source>
</evidence>
<dbReference type="EMBL" id="CAKLPY010000001">
    <property type="protein sequence ID" value="CAH0993957.1"/>
    <property type="molecule type" value="Genomic_DNA"/>
</dbReference>
<sequence length="169" mass="19671">MKLRYQLFPRSFGISDRVRDVITCFELKHSLIDSHKFNLSSNEVLEIVREDLEKINFKIEKSKSRDDKIKVPVLFGLNNRIDKFFDADGISDDFKIILEVEAGRAYRNNQFLKDIFQACMMPTVEYLILAVRNTYAGTDDFESIFAFIETLYINGRLQLPLKGIVLIGY</sequence>
<comment type="caution">
    <text evidence="1">The sequence shown here is derived from an EMBL/GenBank/DDBJ whole genome shotgun (WGS) entry which is preliminary data.</text>
</comment>
<reference evidence="1" key="1">
    <citation type="submission" date="2021-12" db="EMBL/GenBank/DDBJ databases">
        <authorList>
            <person name="Rodrigo-Torres L."/>
            <person name="Arahal R. D."/>
            <person name="Lucena T."/>
        </authorList>
    </citation>
    <scope>NUCLEOTIDE SEQUENCE</scope>
    <source>
        <strain evidence="1">CECT 8858</strain>
    </source>
</reference>
<accession>A0ABM9AJR7</accession>
<proteinExistence type="predicted"/>